<proteinExistence type="predicted"/>
<evidence type="ECO:0000313" key="2">
    <source>
        <dbReference type="Proteomes" id="UP000069001"/>
    </source>
</evidence>
<gene>
    <name evidence="1" type="ORF">WS90_06940</name>
</gene>
<comment type="caution">
    <text evidence="1">The sequence shown here is derived from an EMBL/GenBank/DDBJ whole genome shotgun (WGS) entry which is preliminary data.</text>
</comment>
<name>A0A118KXP0_BURCE</name>
<reference evidence="1 2" key="1">
    <citation type="submission" date="2015-11" db="EMBL/GenBank/DDBJ databases">
        <title>Expanding the genomic diversity of Burkholderia species for the development of highly accurate diagnostics.</title>
        <authorList>
            <person name="Sahl J."/>
            <person name="Keim P."/>
            <person name="Wagner D."/>
        </authorList>
    </citation>
    <scope>NUCLEOTIDE SEQUENCE [LARGE SCALE GENOMIC DNA]</scope>
    <source>
        <strain evidence="1 2">MSMB1302</strain>
    </source>
</reference>
<protein>
    <submittedName>
        <fullName evidence="1">Uncharacterized protein</fullName>
    </submittedName>
</protein>
<dbReference type="EMBL" id="LOYH01000027">
    <property type="protein sequence ID" value="KVK86026.1"/>
    <property type="molecule type" value="Genomic_DNA"/>
</dbReference>
<dbReference type="Proteomes" id="UP000069001">
    <property type="component" value="Unassembled WGS sequence"/>
</dbReference>
<accession>A0A118KXP0</accession>
<dbReference type="AlphaFoldDB" id="A0A118KXP0"/>
<sequence length="91" mass="10331">MPGTAIFDCTRYDTPPSYNTRHAYAIAIPLAGMTPLLRAIQLEHDIELFPTTCAKWVDGERNALKMARLESRLLRQIASRKAKQAPKRLFC</sequence>
<evidence type="ECO:0000313" key="1">
    <source>
        <dbReference type="EMBL" id="KVK86026.1"/>
    </source>
</evidence>
<organism evidence="1 2">
    <name type="scientific">Burkholderia cepacia</name>
    <name type="common">Pseudomonas cepacia</name>
    <dbReference type="NCBI Taxonomy" id="292"/>
    <lineage>
        <taxon>Bacteria</taxon>
        <taxon>Pseudomonadati</taxon>
        <taxon>Pseudomonadota</taxon>
        <taxon>Betaproteobacteria</taxon>
        <taxon>Burkholderiales</taxon>
        <taxon>Burkholderiaceae</taxon>
        <taxon>Burkholderia</taxon>
        <taxon>Burkholderia cepacia complex</taxon>
    </lineage>
</organism>